<dbReference type="InterPro" id="IPR013324">
    <property type="entry name" value="RNA_pol_sigma_r3/r4-like"/>
</dbReference>
<evidence type="ECO:0000313" key="8">
    <source>
        <dbReference type="Proteomes" id="UP000199440"/>
    </source>
</evidence>
<name>A0A1G9Z3Y0_9FLAO</name>
<feature type="domain" description="RNA polymerase sigma-70 region 2" evidence="5">
    <location>
        <begin position="14"/>
        <end position="76"/>
    </location>
</feature>
<organism evidence="7 8">
    <name type="scientific">Kriegella aquimaris</name>
    <dbReference type="NCBI Taxonomy" id="192904"/>
    <lineage>
        <taxon>Bacteria</taxon>
        <taxon>Pseudomonadati</taxon>
        <taxon>Bacteroidota</taxon>
        <taxon>Flavobacteriia</taxon>
        <taxon>Flavobacteriales</taxon>
        <taxon>Flavobacteriaceae</taxon>
        <taxon>Kriegella</taxon>
    </lineage>
</organism>
<evidence type="ECO:0000256" key="2">
    <source>
        <dbReference type="ARBA" id="ARBA00023015"/>
    </source>
</evidence>
<evidence type="ECO:0000256" key="1">
    <source>
        <dbReference type="ARBA" id="ARBA00010641"/>
    </source>
</evidence>
<dbReference type="GO" id="GO:0006352">
    <property type="term" value="P:DNA-templated transcription initiation"/>
    <property type="evidence" value="ECO:0007669"/>
    <property type="project" value="InterPro"/>
</dbReference>
<reference evidence="7 8" key="1">
    <citation type="submission" date="2016-10" db="EMBL/GenBank/DDBJ databases">
        <authorList>
            <person name="de Groot N.N."/>
        </authorList>
    </citation>
    <scope>NUCLEOTIDE SEQUENCE [LARGE SCALE GENOMIC DNA]</scope>
    <source>
        <strain evidence="7 8">DSM 19886</strain>
    </source>
</reference>
<gene>
    <name evidence="7" type="ORF">SAMN04488514_1401</name>
</gene>
<dbReference type="Pfam" id="PF08281">
    <property type="entry name" value="Sigma70_r4_2"/>
    <property type="match status" value="1"/>
</dbReference>
<sequence>MKKELETIFLKALDQNQEKLFRICSIYSKDDEDAKDLFQEVLVHIWRSMSTFKANSNIGTWMFRIALNVCLRFKYKHTKNQKRFIRLDSVKLTNIGSVENSEVENEKLNSLRKCLKELNEADKAIVALYLECVAYKEISIILGLSENHVAVKIKRIKSKLLNCINKIL</sequence>
<accession>A0A1G9Z3Y0</accession>
<dbReference type="PANTHER" id="PTHR43133">
    <property type="entry name" value="RNA POLYMERASE ECF-TYPE SIGMA FACTO"/>
    <property type="match status" value="1"/>
</dbReference>
<comment type="similarity">
    <text evidence="1">Belongs to the sigma-70 factor family. ECF subfamily.</text>
</comment>
<dbReference type="Proteomes" id="UP000199440">
    <property type="component" value="Unassembled WGS sequence"/>
</dbReference>
<dbReference type="GO" id="GO:0016987">
    <property type="term" value="F:sigma factor activity"/>
    <property type="evidence" value="ECO:0007669"/>
    <property type="project" value="UniProtKB-KW"/>
</dbReference>
<evidence type="ECO:0000256" key="3">
    <source>
        <dbReference type="ARBA" id="ARBA00023082"/>
    </source>
</evidence>
<keyword evidence="8" id="KW-1185">Reference proteome</keyword>
<feature type="domain" description="RNA polymerase sigma factor 70 region 4 type 2" evidence="6">
    <location>
        <begin position="109"/>
        <end position="160"/>
    </location>
</feature>
<keyword evidence="2" id="KW-0805">Transcription regulation</keyword>
<dbReference type="Gene3D" id="1.10.10.10">
    <property type="entry name" value="Winged helix-like DNA-binding domain superfamily/Winged helix DNA-binding domain"/>
    <property type="match status" value="1"/>
</dbReference>
<dbReference type="STRING" id="192904.SAMN04488514_1401"/>
<dbReference type="NCBIfam" id="TIGR02937">
    <property type="entry name" value="sigma70-ECF"/>
    <property type="match status" value="1"/>
</dbReference>
<dbReference type="InterPro" id="IPR036388">
    <property type="entry name" value="WH-like_DNA-bd_sf"/>
</dbReference>
<dbReference type="InterPro" id="IPR013325">
    <property type="entry name" value="RNA_pol_sigma_r2"/>
</dbReference>
<dbReference type="PANTHER" id="PTHR43133:SF45">
    <property type="entry name" value="RNA POLYMERASE ECF-TYPE SIGMA FACTOR"/>
    <property type="match status" value="1"/>
</dbReference>
<dbReference type="InterPro" id="IPR039425">
    <property type="entry name" value="RNA_pol_sigma-70-like"/>
</dbReference>
<dbReference type="GO" id="GO:0003677">
    <property type="term" value="F:DNA binding"/>
    <property type="evidence" value="ECO:0007669"/>
    <property type="project" value="InterPro"/>
</dbReference>
<evidence type="ECO:0000313" key="7">
    <source>
        <dbReference type="EMBL" id="SDN15413.1"/>
    </source>
</evidence>
<dbReference type="AlphaFoldDB" id="A0A1G9Z3Y0"/>
<dbReference type="InterPro" id="IPR014284">
    <property type="entry name" value="RNA_pol_sigma-70_dom"/>
</dbReference>
<evidence type="ECO:0000259" key="6">
    <source>
        <dbReference type="Pfam" id="PF08281"/>
    </source>
</evidence>
<keyword evidence="4" id="KW-0804">Transcription</keyword>
<dbReference type="InterPro" id="IPR013249">
    <property type="entry name" value="RNA_pol_sigma70_r4_t2"/>
</dbReference>
<evidence type="ECO:0000259" key="5">
    <source>
        <dbReference type="Pfam" id="PF04542"/>
    </source>
</evidence>
<proteinExistence type="inferred from homology"/>
<dbReference type="EMBL" id="FNGV01000040">
    <property type="protein sequence ID" value="SDN15413.1"/>
    <property type="molecule type" value="Genomic_DNA"/>
</dbReference>
<dbReference type="Gene3D" id="1.10.1740.10">
    <property type="match status" value="1"/>
</dbReference>
<dbReference type="Pfam" id="PF04542">
    <property type="entry name" value="Sigma70_r2"/>
    <property type="match status" value="1"/>
</dbReference>
<dbReference type="InterPro" id="IPR007627">
    <property type="entry name" value="RNA_pol_sigma70_r2"/>
</dbReference>
<dbReference type="SUPFAM" id="SSF88659">
    <property type="entry name" value="Sigma3 and sigma4 domains of RNA polymerase sigma factors"/>
    <property type="match status" value="1"/>
</dbReference>
<dbReference type="RefSeq" id="WP_089895984.1">
    <property type="nucleotide sequence ID" value="NZ_FNGV01000040.1"/>
</dbReference>
<keyword evidence="3" id="KW-0731">Sigma factor</keyword>
<protein>
    <submittedName>
        <fullName evidence="7">RNA polymerase sigma-70 factor, ECF subfamily</fullName>
    </submittedName>
</protein>
<dbReference type="SUPFAM" id="SSF88946">
    <property type="entry name" value="Sigma2 domain of RNA polymerase sigma factors"/>
    <property type="match status" value="1"/>
</dbReference>
<evidence type="ECO:0000256" key="4">
    <source>
        <dbReference type="ARBA" id="ARBA00023163"/>
    </source>
</evidence>
<dbReference type="OrthoDB" id="9780326at2"/>